<keyword evidence="3" id="KW-1185">Reference proteome</keyword>
<gene>
    <name evidence="2" type="ORF">DPX16_23523</name>
</gene>
<proteinExistence type="predicted"/>
<evidence type="ECO:0000256" key="1">
    <source>
        <dbReference type="SAM" id="MobiDB-lite"/>
    </source>
</evidence>
<dbReference type="EMBL" id="RJVU01017965">
    <property type="protein sequence ID" value="ROL52031.1"/>
    <property type="molecule type" value="Genomic_DNA"/>
</dbReference>
<reference evidence="2 3" key="1">
    <citation type="submission" date="2018-10" db="EMBL/GenBank/DDBJ databases">
        <title>Genome assembly for a Yunnan-Guizhou Plateau 3E fish, Anabarilius grahami (Regan), and its evolutionary and genetic applications.</title>
        <authorList>
            <person name="Jiang W."/>
        </authorList>
    </citation>
    <scope>NUCLEOTIDE SEQUENCE [LARGE SCALE GENOMIC DNA]</scope>
    <source>
        <strain evidence="2">AG-KIZ</strain>
        <tissue evidence="2">Muscle</tissue>
    </source>
</reference>
<dbReference type="Proteomes" id="UP000281406">
    <property type="component" value="Unassembled WGS sequence"/>
</dbReference>
<feature type="region of interest" description="Disordered" evidence="1">
    <location>
        <begin position="55"/>
        <end position="92"/>
    </location>
</feature>
<evidence type="ECO:0000313" key="3">
    <source>
        <dbReference type="Proteomes" id="UP000281406"/>
    </source>
</evidence>
<accession>A0A3N0Z167</accession>
<comment type="caution">
    <text evidence="2">The sequence shown here is derived from an EMBL/GenBank/DDBJ whole genome shotgun (WGS) entry which is preliminary data.</text>
</comment>
<evidence type="ECO:0000313" key="2">
    <source>
        <dbReference type="EMBL" id="ROL52031.1"/>
    </source>
</evidence>
<sequence length="122" mass="12769">MIFFAVPVAIYNPPPPQTTVMASSVTQTIQSSGMAPTVVYNQQPVMPTVIQTVQPAPAQGETTHLKKSPTGEGGGQKQTSKDASRVAPAMQVSRAAPVTAAIQGAMVDQALREAMVDRAPRP</sequence>
<protein>
    <submittedName>
        <fullName evidence="2">Uncharacterized protein</fullName>
    </submittedName>
</protein>
<name>A0A3N0Z167_ANAGA</name>
<dbReference type="AlphaFoldDB" id="A0A3N0Z167"/>
<organism evidence="2 3">
    <name type="scientific">Anabarilius grahami</name>
    <name type="common">Kanglang fish</name>
    <name type="synonym">Barilius grahami</name>
    <dbReference type="NCBI Taxonomy" id="495550"/>
    <lineage>
        <taxon>Eukaryota</taxon>
        <taxon>Metazoa</taxon>
        <taxon>Chordata</taxon>
        <taxon>Craniata</taxon>
        <taxon>Vertebrata</taxon>
        <taxon>Euteleostomi</taxon>
        <taxon>Actinopterygii</taxon>
        <taxon>Neopterygii</taxon>
        <taxon>Teleostei</taxon>
        <taxon>Ostariophysi</taxon>
        <taxon>Cypriniformes</taxon>
        <taxon>Xenocyprididae</taxon>
        <taxon>Xenocypridinae</taxon>
        <taxon>Xenocypridinae incertae sedis</taxon>
        <taxon>Anabarilius</taxon>
    </lineage>
</organism>